<gene>
    <name evidence="7" type="ORF">E7027_01470</name>
</gene>
<dbReference type="Gene3D" id="3.30.700.10">
    <property type="entry name" value="Glycoprotein, Type 4 Pilin"/>
    <property type="match status" value="1"/>
</dbReference>
<keyword evidence="3 6" id="KW-0812">Transmembrane</keyword>
<evidence type="ECO:0000256" key="3">
    <source>
        <dbReference type="ARBA" id="ARBA00022692"/>
    </source>
</evidence>
<dbReference type="SUPFAM" id="SSF54523">
    <property type="entry name" value="Pili subunits"/>
    <property type="match status" value="1"/>
</dbReference>
<organism evidence="7 8">
    <name type="scientific">Candidatus Avelusimicrobium gallicola</name>
    <dbReference type="NCBI Taxonomy" id="2562704"/>
    <lineage>
        <taxon>Bacteria</taxon>
        <taxon>Pseudomonadati</taxon>
        <taxon>Elusimicrobiota</taxon>
        <taxon>Elusimicrobia</taxon>
        <taxon>Elusimicrobiales</taxon>
        <taxon>Elusimicrobiaceae</taxon>
        <taxon>Candidatus Avelusimicrobium</taxon>
    </lineage>
</organism>
<dbReference type="PANTHER" id="PTHR30093:SF44">
    <property type="entry name" value="TYPE II SECRETION SYSTEM CORE PROTEIN G"/>
    <property type="match status" value="1"/>
</dbReference>
<dbReference type="PANTHER" id="PTHR30093">
    <property type="entry name" value="GENERAL SECRETION PATHWAY PROTEIN G"/>
    <property type="match status" value="1"/>
</dbReference>
<evidence type="ECO:0000256" key="1">
    <source>
        <dbReference type="ARBA" id="ARBA00004167"/>
    </source>
</evidence>
<evidence type="ECO:0000256" key="6">
    <source>
        <dbReference type="SAM" id="Phobius"/>
    </source>
</evidence>
<keyword evidence="5 6" id="KW-0472">Membrane</keyword>
<keyword evidence="4 6" id="KW-1133">Transmembrane helix</keyword>
<feature type="transmembrane region" description="Helical" evidence="6">
    <location>
        <begin position="6"/>
        <end position="26"/>
    </location>
</feature>
<dbReference type="GO" id="GO:0015627">
    <property type="term" value="C:type II protein secretion system complex"/>
    <property type="evidence" value="ECO:0007669"/>
    <property type="project" value="InterPro"/>
</dbReference>
<dbReference type="InterPro" id="IPR012902">
    <property type="entry name" value="N_methyl_site"/>
</dbReference>
<dbReference type="GO" id="GO:0016020">
    <property type="term" value="C:membrane"/>
    <property type="evidence" value="ECO:0007669"/>
    <property type="project" value="UniProtKB-SubCell"/>
</dbReference>
<dbReference type="InterPro" id="IPR000983">
    <property type="entry name" value="Bac_GSPG_pilin"/>
</dbReference>
<dbReference type="GO" id="GO:0015628">
    <property type="term" value="P:protein secretion by the type II secretion system"/>
    <property type="evidence" value="ECO:0007669"/>
    <property type="project" value="InterPro"/>
</dbReference>
<dbReference type="InterPro" id="IPR045584">
    <property type="entry name" value="Pilin-like"/>
</dbReference>
<comment type="caution">
    <text evidence="7">The sequence shown here is derived from an EMBL/GenBank/DDBJ whole genome shotgun (WGS) entry which is preliminary data.</text>
</comment>
<dbReference type="Pfam" id="PF07963">
    <property type="entry name" value="N_methyl"/>
    <property type="match status" value="1"/>
</dbReference>
<sequence length="179" mass="19521">MEKGFTLIELLVVVLIIGILSAVAMPQYEKAVWKSRTSQLYTSVRSLATAQESYFMANGTYATDFASLDIGFDGLQASGSSSFGTSTSSNDSVRYNDHFEMSVNKSSEFTISLALFKKGSYKGGGIGFPHETTTSGIKNREFYCIELTSYLTAGDFCKKVMGLTGTPVTAYAARYYLIN</sequence>
<dbReference type="NCBIfam" id="TIGR02532">
    <property type="entry name" value="IV_pilin_GFxxxE"/>
    <property type="match status" value="1"/>
</dbReference>
<dbReference type="AlphaFoldDB" id="A0A928HI89"/>
<evidence type="ECO:0000313" key="7">
    <source>
        <dbReference type="EMBL" id="MBE6420805.1"/>
    </source>
</evidence>
<comment type="subcellular location">
    <subcellularLocation>
        <location evidence="1">Membrane</location>
        <topology evidence="1">Single-pass membrane protein</topology>
    </subcellularLocation>
</comment>
<evidence type="ECO:0000256" key="5">
    <source>
        <dbReference type="ARBA" id="ARBA00023136"/>
    </source>
</evidence>
<accession>A0A928HI89</accession>
<evidence type="ECO:0000256" key="4">
    <source>
        <dbReference type="ARBA" id="ARBA00022989"/>
    </source>
</evidence>
<dbReference type="Proteomes" id="UP000725649">
    <property type="component" value="Unassembled WGS sequence"/>
</dbReference>
<protein>
    <submittedName>
        <fullName evidence="7">Prepilin-type N-terminal cleavage/methylation domain-containing protein</fullName>
    </submittedName>
</protein>
<dbReference type="PRINTS" id="PR00813">
    <property type="entry name" value="BCTERIALGSPG"/>
</dbReference>
<dbReference type="EMBL" id="SUVG01000002">
    <property type="protein sequence ID" value="MBE6420805.1"/>
    <property type="molecule type" value="Genomic_DNA"/>
</dbReference>
<reference evidence="7" key="1">
    <citation type="submission" date="2019-04" db="EMBL/GenBank/DDBJ databases">
        <title>Evolution of Biomass-Degrading Anaerobic Consortia Revealed by Metagenomics.</title>
        <authorList>
            <person name="Peng X."/>
        </authorList>
    </citation>
    <scope>NUCLEOTIDE SEQUENCE</scope>
    <source>
        <strain evidence="7">SIG66</strain>
    </source>
</reference>
<evidence type="ECO:0000256" key="2">
    <source>
        <dbReference type="ARBA" id="ARBA00022481"/>
    </source>
</evidence>
<dbReference type="PROSITE" id="PS00409">
    <property type="entry name" value="PROKAR_NTER_METHYL"/>
    <property type="match status" value="1"/>
</dbReference>
<proteinExistence type="predicted"/>
<name>A0A928HI89_9BACT</name>
<keyword evidence="2" id="KW-0488">Methylation</keyword>
<evidence type="ECO:0000313" key="8">
    <source>
        <dbReference type="Proteomes" id="UP000725649"/>
    </source>
</evidence>